<proteinExistence type="predicted"/>
<protein>
    <submittedName>
        <fullName evidence="2">Uncharacterized protein</fullName>
    </submittedName>
</protein>
<evidence type="ECO:0000313" key="3">
    <source>
        <dbReference type="Proteomes" id="UP000245802"/>
    </source>
</evidence>
<keyword evidence="1" id="KW-1133">Transmembrane helix</keyword>
<dbReference type="KEGG" id="gog:C1280_14535"/>
<dbReference type="EMBL" id="CP025958">
    <property type="protein sequence ID" value="AWM38087.1"/>
    <property type="molecule type" value="Genomic_DNA"/>
</dbReference>
<evidence type="ECO:0000313" key="2">
    <source>
        <dbReference type="EMBL" id="AWM38087.1"/>
    </source>
</evidence>
<evidence type="ECO:0000256" key="1">
    <source>
        <dbReference type="SAM" id="Phobius"/>
    </source>
</evidence>
<keyword evidence="1" id="KW-0472">Membrane</keyword>
<dbReference type="AlphaFoldDB" id="A0A2Z3H2Z6"/>
<keyword evidence="3" id="KW-1185">Reference proteome</keyword>
<gene>
    <name evidence="2" type="ORF">C1280_14535</name>
</gene>
<keyword evidence="1" id="KW-0812">Transmembrane</keyword>
<dbReference type="Proteomes" id="UP000245802">
    <property type="component" value="Chromosome"/>
</dbReference>
<reference evidence="2 3" key="1">
    <citation type="submission" date="2018-01" db="EMBL/GenBank/DDBJ databases">
        <title>G. obscuriglobus.</title>
        <authorList>
            <person name="Franke J."/>
            <person name="Blomberg W."/>
            <person name="Selmecki A."/>
        </authorList>
    </citation>
    <scope>NUCLEOTIDE SEQUENCE [LARGE SCALE GENOMIC DNA]</scope>
    <source>
        <strain evidence="2 3">DSM 5831</strain>
    </source>
</reference>
<accession>A0A2Z3H2Z6</accession>
<organism evidence="2 3">
    <name type="scientific">Gemmata obscuriglobus</name>
    <dbReference type="NCBI Taxonomy" id="114"/>
    <lineage>
        <taxon>Bacteria</taxon>
        <taxon>Pseudomonadati</taxon>
        <taxon>Planctomycetota</taxon>
        <taxon>Planctomycetia</taxon>
        <taxon>Gemmatales</taxon>
        <taxon>Gemmataceae</taxon>
        <taxon>Gemmata</taxon>
    </lineage>
</organism>
<name>A0A2Z3H2Z6_9BACT</name>
<feature type="transmembrane region" description="Helical" evidence="1">
    <location>
        <begin position="108"/>
        <end position="127"/>
    </location>
</feature>
<sequence>MGLPQALDVWLPGAELFAAKVDDRRTPVIVRIDRATPERDGFRYALVYTGFEAGRFDLRTALRRADGAPLPQTVPPVPVEIRGLRPPGDIRLNGVGDSPEPRLGGYRLALGTVGALWLVGLIGLVTVRRRGPQVLAQPAPDTEATIEDRLRTLLTSAARGTANPADHAELERTVLVYWVRRLGLRTQDPAVLCATLRGHPEAGPMVTRLEAWLHAPPSDAPVNVSELLTVFRPLLSAPEQEGQL</sequence>